<name>A0A6J4QZQ0_9ACTN</name>
<dbReference type="GO" id="GO:0004300">
    <property type="term" value="F:enoyl-CoA hydratase activity"/>
    <property type="evidence" value="ECO:0007669"/>
    <property type="project" value="UniProtKB-EC"/>
</dbReference>
<evidence type="ECO:0000256" key="1">
    <source>
        <dbReference type="ARBA" id="ARBA00005254"/>
    </source>
</evidence>
<dbReference type="InterPro" id="IPR001753">
    <property type="entry name" value="Enoyl-CoA_hydra/iso"/>
</dbReference>
<dbReference type="PANTHER" id="PTHR43802">
    <property type="entry name" value="ENOYL-COA HYDRATASE"/>
    <property type="match status" value="1"/>
</dbReference>
<dbReference type="EMBL" id="CADCVG010000084">
    <property type="protein sequence ID" value="CAA9458378.1"/>
    <property type="molecule type" value="Genomic_DNA"/>
</dbReference>
<comment type="similarity">
    <text evidence="1 2">Belongs to the enoyl-CoA hydratase/isomerase family.</text>
</comment>
<dbReference type="InterPro" id="IPR018376">
    <property type="entry name" value="Enoyl-CoA_hyd/isom_CS"/>
</dbReference>
<gene>
    <name evidence="3" type="ORF">AVDCRST_MAG14-2023</name>
</gene>
<reference evidence="3" key="1">
    <citation type="submission" date="2020-02" db="EMBL/GenBank/DDBJ databases">
        <authorList>
            <person name="Meier V. D."/>
        </authorList>
    </citation>
    <scope>NUCLEOTIDE SEQUENCE</scope>
    <source>
        <strain evidence="3">AVDCRST_MAG14</strain>
    </source>
</reference>
<dbReference type="CDD" id="cd06558">
    <property type="entry name" value="crotonase-like"/>
    <property type="match status" value="1"/>
</dbReference>
<dbReference type="PROSITE" id="PS00166">
    <property type="entry name" value="ENOYL_COA_HYDRATASE"/>
    <property type="match status" value="1"/>
</dbReference>
<protein>
    <submittedName>
        <fullName evidence="3">Enoyl-CoA hydratase</fullName>
        <ecNumber evidence="3">4.2.1.17</ecNumber>
    </submittedName>
</protein>
<dbReference type="SUPFAM" id="SSF52096">
    <property type="entry name" value="ClpP/crotonase"/>
    <property type="match status" value="1"/>
</dbReference>
<dbReference type="Pfam" id="PF00378">
    <property type="entry name" value="ECH_1"/>
    <property type="match status" value="1"/>
</dbReference>
<evidence type="ECO:0000256" key="2">
    <source>
        <dbReference type="RuleBase" id="RU003707"/>
    </source>
</evidence>
<keyword evidence="3" id="KW-0456">Lyase</keyword>
<accession>A0A6J4QZQ0</accession>
<proteinExistence type="inferred from homology"/>
<evidence type="ECO:0000313" key="3">
    <source>
        <dbReference type="EMBL" id="CAA9458378.1"/>
    </source>
</evidence>
<organism evidence="3">
    <name type="scientific">uncultured Rubrobacteraceae bacterium</name>
    <dbReference type="NCBI Taxonomy" id="349277"/>
    <lineage>
        <taxon>Bacteria</taxon>
        <taxon>Bacillati</taxon>
        <taxon>Actinomycetota</taxon>
        <taxon>Rubrobacteria</taxon>
        <taxon>Rubrobacterales</taxon>
        <taxon>Rubrobacteraceae</taxon>
        <taxon>environmental samples</taxon>
    </lineage>
</organism>
<dbReference type="PANTHER" id="PTHR43802:SF1">
    <property type="entry name" value="IP11341P-RELATED"/>
    <property type="match status" value="1"/>
</dbReference>
<sequence>MADLEYRVENGVGTILLNRPAKKNAFTIGMLDEWSEVLRGARTDESVGAIILTGAGDAFCSGGDFEGLSPDAKDEPTPYDRKAFLTEHVHRIAYALEDLDKPVIAAINGVAVGAGLDFALMCDMRFASRSARMSEGYIRVGLVPGDGGAYYLPRLVGPAKALELLLTGDFVEAEEAHRIGMVNRVYEDGELMEETRAFAEKLAAGPPLITRMINRAVYQSARSDLRTSLDLISSHMGIAQSMQESHEAFNAFRERRAPRFESR</sequence>
<dbReference type="InterPro" id="IPR029045">
    <property type="entry name" value="ClpP/crotonase-like_dom_sf"/>
</dbReference>
<dbReference type="EC" id="4.2.1.17" evidence="3"/>
<dbReference type="AlphaFoldDB" id="A0A6J4QZQ0"/>
<dbReference type="Gene3D" id="3.90.226.10">
    <property type="entry name" value="2-enoyl-CoA Hydratase, Chain A, domain 1"/>
    <property type="match status" value="1"/>
</dbReference>